<reference evidence="1 2" key="1">
    <citation type="submission" date="2014-07" db="EMBL/GenBank/DDBJ databases">
        <title>Methanogenic archaea and the global carbon cycle.</title>
        <authorList>
            <person name="Henriksen J.R."/>
            <person name="Luke J."/>
            <person name="Reinhart S."/>
            <person name="Benedict M.N."/>
            <person name="Youngblut N.D."/>
            <person name="Metcalf M.E."/>
            <person name="Whitaker R.J."/>
            <person name="Metcalf W.W."/>
        </authorList>
    </citation>
    <scope>NUCLEOTIDE SEQUENCE [LARGE SCALE GENOMIC DNA]</scope>
    <source>
        <strain evidence="2">ATCC 43570 / DSM 1825 / OCM 12 / VKM B-1830 / TM-1</strain>
    </source>
</reference>
<dbReference type="KEGG" id="mthr:MSTHT_0591"/>
<dbReference type="PATRIC" id="fig|523844.20.peg.758"/>
<evidence type="ECO:0000313" key="1">
    <source>
        <dbReference type="EMBL" id="AKB12349.1"/>
    </source>
</evidence>
<dbReference type="Proteomes" id="UP000066529">
    <property type="component" value="Chromosome"/>
</dbReference>
<organism evidence="1 2">
    <name type="scientific">Methanosarcina thermophila (strain ATCC 43570 / DSM 1825 / OCM 12 / VKM B-1830 / TM-1)</name>
    <dbReference type="NCBI Taxonomy" id="523844"/>
    <lineage>
        <taxon>Archaea</taxon>
        <taxon>Methanobacteriati</taxon>
        <taxon>Methanobacteriota</taxon>
        <taxon>Stenosarchaea group</taxon>
        <taxon>Methanomicrobia</taxon>
        <taxon>Methanosarcinales</taxon>
        <taxon>Methanosarcinaceae</taxon>
        <taxon>Methanosarcina</taxon>
    </lineage>
</organism>
<proteinExistence type="predicted"/>
<dbReference type="STRING" id="523844.MSTHT_0591"/>
<dbReference type="HOGENOM" id="CLU_2766157_0_0_2"/>
<gene>
    <name evidence="1" type="ORF">MSTHT_0591</name>
</gene>
<protein>
    <submittedName>
        <fullName evidence="1">Uncharacterized protein</fullName>
    </submittedName>
</protein>
<evidence type="ECO:0000313" key="2">
    <source>
        <dbReference type="Proteomes" id="UP000066529"/>
    </source>
</evidence>
<dbReference type="AlphaFoldDB" id="A0A0E3H8H2"/>
<sequence>MQTSNRLLKQSKPARQDRFTYFIFKTRQGICVAGTIFHPQINIKFNLKIKSVNQTCKILKNRTVIDSES</sequence>
<name>A0A0E3H8H2_METTT</name>
<dbReference type="EMBL" id="CP009501">
    <property type="protein sequence ID" value="AKB12349.1"/>
    <property type="molecule type" value="Genomic_DNA"/>
</dbReference>
<accession>A0A0E3H8H2</accession>